<accession>A0AAW7YDF0</accession>
<protein>
    <submittedName>
        <fullName evidence="2">Lipid A deacylase LpxR family protein</fullName>
    </submittedName>
</protein>
<dbReference type="Gene3D" id="2.40.128.140">
    <property type="entry name" value="Outer membrane protein"/>
    <property type="match status" value="1"/>
</dbReference>
<gene>
    <name evidence="2" type="ORF">Q4568_21110</name>
</gene>
<evidence type="ECO:0000313" key="2">
    <source>
        <dbReference type="EMBL" id="MDO6545042.1"/>
    </source>
</evidence>
<dbReference type="InterPro" id="IPR018707">
    <property type="entry name" value="LpxR"/>
</dbReference>
<feature type="signal peptide" evidence="1">
    <location>
        <begin position="1"/>
        <end position="22"/>
    </location>
</feature>
<dbReference type="RefSeq" id="WP_303501471.1">
    <property type="nucleotide sequence ID" value="NZ_JAUOPU010000037.1"/>
</dbReference>
<dbReference type="Proteomes" id="UP001170624">
    <property type="component" value="Unassembled WGS sequence"/>
</dbReference>
<sequence length="346" mass="38622">MRIKNRVLNGFKCLTLATTVFTSPITLGVEAVSAPKTNTYSSISFSIENDGIVQTDQNYTNGIFLNYSSAVTRQLSGDAPLPISTIASWLPLDSNAWQGWRLNLGQQMWTPSDITYEEPQPNERPYAGLLFFDIGVFQYTESKADKLTFRFGTVGPNSLAENAQKLVHYLTPSTEPQGWEYQIENQIIANLNYEGHRLLSRNPSINDKAWEWSAIGRIDAGNYRSEAAIGSILRWGNQLSESFGSAGFTPNQITDISLLSASRSGYFLYTGIEGRYRFNDITIEGDKPAEVYDVSLQPLQATAVAGAVLYRSNWGFSLSMAAKTKNYKEDTLDVNAYGAFKVFYRY</sequence>
<keyword evidence="1" id="KW-0732">Signal</keyword>
<proteinExistence type="predicted"/>
<organism evidence="2 3">
    <name type="scientific">Photobacterium sanguinicancri</name>
    <dbReference type="NCBI Taxonomy" id="875932"/>
    <lineage>
        <taxon>Bacteria</taxon>
        <taxon>Pseudomonadati</taxon>
        <taxon>Pseudomonadota</taxon>
        <taxon>Gammaproteobacteria</taxon>
        <taxon>Vibrionales</taxon>
        <taxon>Vibrionaceae</taxon>
        <taxon>Photobacterium</taxon>
    </lineage>
</organism>
<reference evidence="2" key="1">
    <citation type="submission" date="2023-07" db="EMBL/GenBank/DDBJ databases">
        <title>Genome content predicts the carbon catabolic preferences of heterotrophic bacteria.</title>
        <authorList>
            <person name="Gralka M."/>
        </authorList>
    </citation>
    <scope>NUCLEOTIDE SEQUENCE</scope>
    <source>
        <strain evidence="2">G2M05</strain>
    </source>
</reference>
<dbReference type="Pfam" id="PF09982">
    <property type="entry name" value="LpxR"/>
    <property type="match status" value="1"/>
</dbReference>
<dbReference type="InterPro" id="IPR037107">
    <property type="entry name" value="Put_OMP_sf"/>
</dbReference>
<name>A0AAW7YDF0_9GAMM</name>
<comment type="caution">
    <text evidence="2">The sequence shown here is derived from an EMBL/GenBank/DDBJ whole genome shotgun (WGS) entry which is preliminary data.</text>
</comment>
<feature type="chain" id="PRO_5043577791" evidence="1">
    <location>
        <begin position="23"/>
        <end position="346"/>
    </location>
</feature>
<evidence type="ECO:0000313" key="3">
    <source>
        <dbReference type="Proteomes" id="UP001170624"/>
    </source>
</evidence>
<evidence type="ECO:0000256" key="1">
    <source>
        <dbReference type="SAM" id="SignalP"/>
    </source>
</evidence>
<dbReference type="EMBL" id="JAUOPU010000037">
    <property type="protein sequence ID" value="MDO6545042.1"/>
    <property type="molecule type" value="Genomic_DNA"/>
</dbReference>
<dbReference type="AlphaFoldDB" id="A0AAW7YDF0"/>